<reference evidence="1" key="2">
    <citation type="submission" date="2021-09" db="EMBL/GenBank/DDBJ databases">
        <authorList>
            <person name="Jia N."/>
            <person name="Wang J."/>
            <person name="Shi W."/>
            <person name="Du L."/>
            <person name="Sun Y."/>
            <person name="Zhan W."/>
            <person name="Jiang J."/>
            <person name="Wang Q."/>
            <person name="Zhang B."/>
            <person name="Ji P."/>
            <person name="Sakyi L.B."/>
            <person name="Cui X."/>
            <person name="Yuan T."/>
            <person name="Jiang B."/>
            <person name="Yang W."/>
            <person name="Lam T.T.-Y."/>
            <person name="Chang Q."/>
            <person name="Ding S."/>
            <person name="Wang X."/>
            <person name="Zhu J."/>
            <person name="Ruan X."/>
            <person name="Zhao L."/>
            <person name="Wei J."/>
            <person name="Que T."/>
            <person name="Du C."/>
            <person name="Cheng J."/>
            <person name="Dai P."/>
            <person name="Han X."/>
            <person name="Huang E."/>
            <person name="Gao Y."/>
            <person name="Liu J."/>
            <person name="Shao H."/>
            <person name="Ye R."/>
            <person name="Li L."/>
            <person name="Wei W."/>
            <person name="Wang X."/>
            <person name="Wang C."/>
            <person name="Huo Q."/>
            <person name="Li W."/>
            <person name="Guo W."/>
            <person name="Chen H."/>
            <person name="Chen S."/>
            <person name="Zhou L."/>
            <person name="Zhou L."/>
            <person name="Ni X."/>
            <person name="Tian J."/>
            <person name="Zhou Y."/>
            <person name="Sheng Y."/>
            <person name="Liu T."/>
            <person name="Pan Y."/>
            <person name="Xia L."/>
            <person name="Li J."/>
            <person name="Zhao F."/>
            <person name="Cao W."/>
        </authorList>
    </citation>
    <scope>NUCLEOTIDE SEQUENCE</scope>
    <source>
        <strain evidence="1">Rsan-2018</strain>
        <tissue evidence="1">Larvae</tissue>
    </source>
</reference>
<dbReference type="Proteomes" id="UP000821837">
    <property type="component" value="Chromosome 1"/>
</dbReference>
<proteinExistence type="predicted"/>
<dbReference type="EMBL" id="JABSTV010001245">
    <property type="protein sequence ID" value="KAH7984497.1"/>
    <property type="molecule type" value="Genomic_DNA"/>
</dbReference>
<evidence type="ECO:0000313" key="1">
    <source>
        <dbReference type="EMBL" id="KAH7984497.1"/>
    </source>
</evidence>
<comment type="caution">
    <text evidence="1">The sequence shown here is derived from an EMBL/GenBank/DDBJ whole genome shotgun (WGS) entry which is preliminary data.</text>
</comment>
<evidence type="ECO:0000313" key="2">
    <source>
        <dbReference type="Proteomes" id="UP000821837"/>
    </source>
</evidence>
<accession>A0A9D4TBP6</accession>
<organism evidence="1 2">
    <name type="scientific">Rhipicephalus sanguineus</name>
    <name type="common">Brown dog tick</name>
    <name type="synonym">Ixodes sanguineus</name>
    <dbReference type="NCBI Taxonomy" id="34632"/>
    <lineage>
        <taxon>Eukaryota</taxon>
        <taxon>Metazoa</taxon>
        <taxon>Ecdysozoa</taxon>
        <taxon>Arthropoda</taxon>
        <taxon>Chelicerata</taxon>
        <taxon>Arachnida</taxon>
        <taxon>Acari</taxon>
        <taxon>Parasitiformes</taxon>
        <taxon>Ixodida</taxon>
        <taxon>Ixodoidea</taxon>
        <taxon>Ixodidae</taxon>
        <taxon>Rhipicephalinae</taxon>
        <taxon>Rhipicephalus</taxon>
        <taxon>Rhipicephalus</taxon>
    </lineage>
</organism>
<dbReference type="AlphaFoldDB" id="A0A9D4TBP6"/>
<protein>
    <submittedName>
        <fullName evidence="1">Uncharacterized protein</fullName>
    </submittedName>
</protein>
<sequence>MVVNFDGEWKKEDLFSHLQRKNVFAEQDCASLSLQVHDDTFELFVDVTDDFVITHRAQLNIKEPSGFRAEMLRTLCR</sequence>
<name>A0A9D4TBP6_RHISA</name>
<keyword evidence="2" id="KW-1185">Reference proteome</keyword>
<gene>
    <name evidence="1" type="ORF">HPB52_022135</name>
</gene>
<reference evidence="1" key="1">
    <citation type="journal article" date="2020" name="Cell">
        <title>Large-Scale Comparative Analyses of Tick Genomes Elucidate Their Genetic Diversity and Vector Capacities.</title>
        <authorList>
            <consortium name="Tick Genome and Microbiome Consortium (TIGMIC)"/>
            <person name="Jia N."/>
            <person name="Wang J."/>
            <person name="Shi W."/>
            <person name="Du L."/>
            <person name="Sun Y."/>
            <person name="Zhan W."/>
            <person name="Jiang J.F."/>
            <person name="Wang Q."/>
            <person name="Zhang B."/>
            <person name="Ji P."/>
            <person name="Bell-Sakyi L."/>
            <person name="Cui X.M."/>
            <person name="Yuan T.T."/>
            <person name="Jiang B.G."/>
            <person name="Yang W.F."/>
            <person name="Lam T.T."/>
            <person name="Chang Q.C."/>
            <person name="Ding S.J."/>
            <person name="Wang X.J."/>
            <person name="Zhu J.G."/>
            <person name="Ruan X.D."/>
            <person name="Zhao L."/>
            <person name="Wei J.T."/>
            <person name="Ye R.Z."/>
            <person name="Que T.C."/>
            <person name="Du C.H."/>
            <person name="Zhou Y.H."/>
            <person name="Cheng J.X."/>
            <person name="Dai P.F."/>
            <person name="Guo W.B."/>
            <person name="Han X.H."/>
            <person name="Huang E.J."/>
            <person name="Li L.F."/>
            <person name="Wei W."/>
            <person name="Gao Y.C."/>
            <person name="Liu J.Z."/>
            <person name="Shao H.Z."/>
            <person name="Wang X."/>
            <person name="Wang C.C."/>
            <person name="Yang T.C."/>
            <person name="Huo Q.B."/>
            <person name="Li W."/>
            <person name="Chen H.Y."/>
            <person name="Chen S.E."/>
            <person name="Zhou L.G."/>
            <person name="Ni X.B."/>
            <person name="Tian J.H."/>
            <person name="Sheng Y."/>
            <person name="Liu T."/>
            <person name="Pan Y.S."/>
            <person name="Xia L.Y."/>
            <person name="Li J."/>
            <person name="Zhao F."/>
            <person name="Cao W.C."/>
        </authorList>
    </citation>
    <scope>NUCLEOTIDE SEQUENCE</scope>
    <source>
        <strain evidence="1">Rsan-2018</strain>
    </source>
</reference>